<dbReference type="Gene3D" id="2.60.120.260">
    <property type="entry name" value="Galactose-binding domain-like"/>
    <property type="match status" value="2"/>
</dbReference>
<feature type="compositionally biased region" description="Low complexity" evidence="1">
    <location>
        <begin position="302"/>
        <end position="340"/>
    </location>
</feature>
<dbReference type="Proteomes" id="UP000807469">
    <property type="component" value="Unassembled WGS sequence"/>
</dbReference>
<protein>
    <recommendedName>
        <fullName evidence="5">Transmembrane protein</fullName>
    </recommendedName>
</protein>
<gene>
    <name evidence="3" type="ORF">BDN70DRAFT_345730</name>
</gene>
<comment type="caution">
    <text evidence="3">The sequence shown here is derived from an EMBL/GenBank/DDBJ whole genome shotgun (WGS) entry which is preliminary data.</text>
</comment>
<evidence type="ECO:0000256" key="1">
    <source>
        <dbReference type="SAM" id="MobiDB-lite"/>
    </source>
</evidence>
<keyword evidence="4" id="KW-1185">Reference proteome</keyword>
<dbReference type="AlphaFoldDB" id="A0A9P5YSR5"/>
<proteinExistence type="predicted"/>
<sequence length="481" mass="50581">MANTQLRVILDDNAGFIAFGGGQQWTLSTLPQWYQGTSNYPAFAQVSDAFGKMTMAFTGTSVAFIGNTPPQGLSQSATVSIDGEAASVFSYGSTKPPAYIQWYQSPTLSNERHTITVDRMDGTAIDIVLVTVGPNTPLGTNKVFVDNNDPAIQYSGSWAESADGFNAGTLPDGSPIGGSTQRTNAVGDTMTFRFTGTSISVYGIFSWANIGSISMTCTLDGVDATEFYPVTANSPQHVRGDLEASNFLFFNKDNLSAGAHTFVLKITGIENQIFALDYLVYSPSFSTFANMPNLTPVPPADTPSSGSNTSTTTPSGGSNSNTPSGGSSSPKPGDGSSSITTGGGTTLPVSPIPESVTTATVSGVVTIITEAASAQTAIGDNQGNTNKSSSPLGAIVGGIVGGLFVLIFAVFLFFYLRRRQSKGNAPLSAERRLMSHNDNTRSSSTNDSIVPRTFKLWKRGPFCRCYPIPGAYYSHGLCLNI</sequence>
<reference evidence="3" key="1">
    <citation type="submission" date="2020-11" db="EMBL/GenBank/DDBJ databases">
        <authorList>
            <consortium name="DOE Joint Genome Institute"/>
            <person name="Ahrendt S."/>
            <person name="Riley R."/>
            <person name="Andreopoulos W."/>
            <person name="Labutti K."/>
            <person name="Pangilinan J."/>
            <person name="Ruiz-Duenas F.J."/>
            <person name="Barrasa J.M."/>
            <person name="Sanchez-Garcia M."/>
            <person name="Camarero S."/>
            <person name="Miyauchi S."/>
            <person name="Serrano A."/>
            <person name="Linde D."/>
            <person name="Babiker R."/>
            <person name="Drula E."/>
            <person name="Ayuso-Fernandez I."/>
            <person name="Pacheco R."/>
            <person name="Padilla G."/>
            <person name="Ferreira P."/>
            <person name="Barriuso J."/>
            <person name="Kellner H."/>
            <person name="Castanera R."/>
            <person name="Alfaro M."/>
            <person name="Ramirez L."/>
            <person name="Pisabarro A.G."/>
            <person name="Kuo A."/>
            <person name="Tritt A."/>
            <person name="Lipzen A."/>
            <person name="He G."/>
            <person name="Yan M."/>
            <person name="Ng V."/>
            <person name="Cullen D."/>
            <person name="Martin F."/>
            <person name="Rosso M.-N."/>
            <person name="Henrissat B."/>
            <person name="Hibbett D."/>
            <person name="Martinez A.T."/>
            <person name="Grigoriev I.V."/>
        </authorList>
    </citation>
    <scope>NUCLEOTIDE SEQUENCE</scope>
    <source>
        <strain evidence="3">CIRM-BRFM 674</strain>
    </source>
</reference>
<dbReference type="OrthoDB" id="2756615at2759"/>
<name>A0A9P5YSR5_9AGAR</name>
<accession>A0A9P5YSR5</accession>
<keyword evidence="2" id="KW-1133">Transmembrane helix</keyword>
<evidence type="ECO:0008006" key="5">
    <source>
        <dbReference type="Google" id="ProtNLM"/>
    </source>
</evidence>
<keyword evidence="2" id="KW-0812">Transmembrane</keyword>
<feature type="transmembrane region" description="Helical" evidence="2">
    <location>
        <begin position="392"/>
        <end position="416"/>
    </location>
</feature>
<feature type="region of interest" description="Disordered" evidence="1">
    <location>
        <begin position="296"/>
        <end position="353"/>
    </location>
</feature>
<evidence type="ECO:0000313" key="3">
    <source>
        <dbReference type="EMBL" id="KAF9474030.1"/>
    </source>
</evidence>
<organism evidence="3 4">
    <name type="scientific">Pholiota conissans</name>
    <dbReference type="NCBI Taxonomy" id="109636"/>
    <lineage>
        <taxon>Eukaryota</taxon>
        <taxon>Fungi</taxon>
        <taxon>Dikarya</taxon>
        <taxon>Basidiomycota</taxon>
        <taxon>Agaricomycotina</taxon>
        <taxon>Agaricomycetes</taxon>
        <taxon>Agaricomycetidae</taxon>
        <taxon>Agaricales</taxon>
        <taxon>Agaricineae</taxon>
        <taxon>Strophariaceae</taxon>
        <taxon>Pholiota</taxon>
    </lineage>
</organism>
<keyword evidence="2" id="KW-0472">Membrane</keyword>
<evidence type="ECO:0000256" key="2">
    <source>
        <dbReference type="SAM" id="Phobius"/>
    </source>
</evidence>
<dbReference type="EMBL" id="MU155401">
    <property type="protein sequence ID" value="KAF9474030.1"/>
    <property type="molecule type" value="Genomic_DNA"/>
</dbReference>
<evidence type="ECO:0000313" key="4">
    <source>
        <dbReference type="Proteomes" id="UP000807469"/>
    </source>
</evidence>